<name>A0A841KVK8_9FIRM</name>
<dbReference type="EMBL" id="JACHEN010000023">
    <property type="protein sequence ID" value="MBB6217407.1"/>
    <property type="molecule type" value="Genomic_DNA"/>
</dbReference>
<gene>
    <name evidence="1" type="ORF">HNQ80_003526</name>
</gene>
<dbReference type="AlphaFoldDB" id="A0A841KVK8"/>
<protein>
    <submittedName>
        <fullName evidence="1">Glucitol operon activator protein</fullName>
    </submittedName>
</protein>
<dbReference type="RefSeq" id="WP_184311906.1">
    <property type="nucleotide sequence ID" value="NZ_JACHEN010000023.1"/>
</dbReference>
<accession>A0A841KVK8</accession>
<dbReference type="InterPro" id="IPR009693">
    <property type="entry name" value="Glucitol_operon_activator"/>
</dbReference>
<dbReference type="Proteomes" id="UP000579281">
    <property type="component" value="Unassembled WGS sequence"/>
</dbReference>
<dbReference type="Pfam" id="PF06923">
    <property type="entry name" value="GutM"/>
    <property type="match status" value="1"/>
</dbReference>
<keyword evidence="2" id="KW-1185">Reference proteome</keyword>
<reference evidence="1 2" key="1">
    <citation type="submission" date="2020-08" db="EMBL/GenBank/DDBJ databases">
        <title>Genomic Encyclopedia of Type Strains, Phase IV (KMG-IV): sequencing the most valuable type-strain genomes for metagenomic binning, comparative biology and taxonomic classification.</title>
        <authorList>
            <person name="Goeker M."/>
        </authorList>
    </citation>
    <scope>NUCLEOTIDE SEQUENCE [LARGE SCALE GENOMIC DNA]</scope>
    <source>
        <strain evidence="1 2">DSM 103526</strain>
    </source>
</reference>
<organism evidence="1 2">
    <name type="scientific">Anaerosolibacter carboniphilus</name>
    <dbReference type="NCBI Taxonomy" id="1417629"/>
    <lineage>
        <taxon>Bacteria</taxon>
        <taxon>Bacillati</taxon>
        <taxon>Bacillota</taxon>
        <taxon>Clostridia</taxon>
        <taxon>Peptostreptococcales</taxon>
        <taxon>Thermotaleaceae</taxon>
        <taxon>Anaerosolibacter</taxon>
    </lineage>
</organism>
<proteinExistence type="predicted"/>
<sequence length="123" mass="13946">MEKIFIFAFGLLILQGVLSYWQIKNYRDRIHILNKAGIVGIGVEKGRIRAGNITILVCDKTGKIVKGEKMEGITVFTRFIEIPDIVGVSIKELKAENETRQNKIGVRAMRQAIEQLECKLVMK</sequence>
<comment type="caution">
    <text evidence="1">The sequence shown here is derived from an EMBL/GenBank/DDBJ whole genome shotgun (WGS) entry which is preliminary data.</text>
</comment>
<evidence type="ECO:0000313" key="1">
    <source>
        <dbReference type="EMBL" id="MBB6217407.1"/>
    </source>
</evidence>
<evidence type="ECO:0000313" key="2">
    <source>
        <dbReference type="Proteomes" id="UP000579281"/>
    </source>
</evidence>